<dbReference type="EMBL" id="VSSQ01000269">
    <property type="protein sequence ID" value="MPL88940.1"/>
    <property type="molecule type" value="Genomic_DNA"/>
</dbReference>
<proteinExistence type="predicted"/>
<reference evidence="1" key="1">
    <citation type="submission" date="2019-08" db="EMBL/GenBank/DDBJ databases">
        <authorList>
            <person name="Kucharzyk K."/>
            <person name="Murdoch R.W."/>
            <person name="Higgins S."/>
            <person name="Loffler F."/>
        </authorList>
    </citation>
    <scope>NUCLEOTIDE SEQUENCE</scope>
</reference>
<evidence type="ECO:0000313" key="1">
    <source>
        <dbReference type="EMBL" id="MPL88940.1"/>
    </source>
</evidence>
<organism evidence="1">
    <name type="scientific">bioreactor metagenome</name>
    <dbReference type="NCBI Taxonomy" id="1076179"/>
    <lineage>
        <taxon>unclassified sequences</taxon>
        <taxon>metagenomes</taxon>
        <taxon>ecological metagenomes</taxon>
    </lineage>
</organism>
<gene>
    <name evidence="1" type="ORF">SDC9_34970</name>
</gene>
<dbReference type="AlphaFoldDB" id="A0A644VCD9"/>
<name>A0A644VCD9_9ZZZZ</name>
<sequence>MGMKFLSKIFDIDNDPAPNTIRRNTWRNTLQLFHKYRKNFTGPFYESGYRNYVLESGVTHCETGKDLIPDILAWDKNRKKLLIVEITNNKDEIKKTDQMRDFKDKIDIASLSVYGIPSGMDPELNTILSVDKQHNNSNYCQVMVDDIFYLKADENLSDPLLKENLINTCGQSLNKLPEIKVSLLPEMKAGEIRYGLSGIITKIFQPENPGYTSKELADIGLDEFVNKFSPNSRKTLADKITNQMNALVEKYLPDYIECENRKYRAKMVGRNSLISSSPQSRKAVDDGIRKWLGYKEEQKDTSIQFCVDQFGDDKSTDGDRLN</sequence>
<accession>A0A644VCD9</accession>
<protein>
    <submittedName>
        <fullName evidence="1">Uncharacterized protein</fullName>
    </submittedName>
</protein>
<comment type="caution">
    <text evidence="1">The sequence shown here is derived from an EMBL/GenBank/DDBJ whole genome shotgun (WGS) entry which is preliminary data.</text>
</comment>